<dbReference type="EMBL" id="CP120628">
    <property type="protein sequence ID" value="WEW57086.1"/>
    <property type="molecule type" value="Genomic_DNA"/>
</dbReference>
<dbReference type="FunFam" id="3.40.50.300:FF:001368">
    <property type="entry name" value="Midasin"/>
    <property type="match status" value="1"/>
</dbReference>
<accession>A0AAF0IHX0</accession>
<dbReference type="InterPro" id="IPR041190">
    <property type="entry name" value="Midasin_AAA_lid_5"/>
</dbReference>
<dbReference type="SMART" id="SM00382">
    <property type="entry name" value="AAA"/>
    <property type="match status" value="6"/>
</dbReference>
<dbReference type="GO" id="GO:0000055">
    <property type="term" value="P:ribosomal large subunit export from nucleus"/>
    <property type="evidence" value="ECO:0007669"/>
    <property type="project" value="TreeGrafter"/>
</dbReference>
<gene>
    <name evidence="12" type="primary">MDN1</name>
    <name evidence="12" type="ORF">PRK78_002546</name>
</gene>
<keyword evidence="6 9" id="KW-0067">ATP-binding</keyword>
<dbReference type="Pfam" id="PF17865">
    <property type="entry name" value="AAA_lid_5"/>
    <property type="match status" value="1"/>
</dbReference>
<dbReference type="GO" id="GO:0030687">
    <property type="term" value="C:preribosome, large subunit precursor"/>
    <property type="evidence" value="ECO:0007669"/>
    <property type="project" value="TreeGrafter"/>
</dbReference>
<evidence type="ECO:0000259" key="11">
    <source>
        <dbReference type="PROSITE" id="PS50234"/>
    </source>
</evidence>
<evidence type="ECO:0000256" key="9">
    <source>
        <dbReference type="PIRNR" id="PIRNR010340"/>
    </source>
</evidence>
<feature type="compositionally biased region" description="Basic and acidic residues" evidence="10">
    <location>
        <begin position="4221"/>
        <end position="4233"/>
    </location>
</feature>
<dbReference type="InterPro" id="IPR040848">
    <property type="entry name" value="AAA_lid_7"/>
</dbReference>
<comment type="similarity">
    <text evidence="3 9">Belongs to the midasin family.</text>
</comment>
<evidence type="ECO:0000256" key="1">
    <source>
        <dbReference type="ARBA" id="ARBA00004604"/>
    </source>
</evidence>
<dbReference type="PIRSF" id="PIRSF010340">
    <property type="entry name" value="Midasin"/>
    <property type="match status" value="1"/>
</dbReference>
<evidence type="ECO:0000256" key="3">
    <source>
        <dbReference type="ARBA" id="ARBA00007188"/>
    </source>
</evidence>
<feature type="compositionally biased region" description="Basic and acidic residues" evidence="10">
    <location>
        <begin position="4460"/>
        <end position="4489"/>
    </location>
</feature>
<feature type="compositionally biased region" description="Basic and acidic residues" evidence="10">
    <location>
        <begin position="4186"/>
        <end position="4208"/>
    </location>
</feature>
<evidence type="ECO:0000256" key="5">
    <source>
        <dbReference type="ARBA" id="ARBA00022741"/>
    </source>
</evidence>
<dbReference type="InterPro" id="IPR003593">
    <property type="entry name" value="AAA+_ATPase"/>
</dbReference>
<evidence type="ECO:0000256" key="10">
    <source>
        <dbReference type="SAM" id="MobiDB-lite"/>
    </source>
</evidence>
<dbReference type="Pfam" id="PF07728">
    <property type="entry name" value="AAA_5"/>
    <property type="match status" value="9"/>
</dbReference>
<dbReference type="GO" id="GO:0000027">
    <property type="term" value="P:ribosomal large subunit assembly"/>
    <property type="evidence" value="ECO:0007669"/>
    <property type="project" value="InterPro"/>
</dbReference>
<feature type="compositionally biased region" description="Basic and acidic residues" evidence="10">
    <location>
        <begin position="4345"/>
        <end position="4367"/>
    </location>
</feature>
<evidence type="ECO:0000256" key="4">
    <source>
        <dbReference type="ARBA" id="ARBA00017143"/>
    </source>
</evidence>
<organism evidence="12 13">
    <name type="scientific">Emydomyces testavorans</name>
    <dbReference type="NCBI Taxonomy" id="2070801"/>
    <lineage>
        <taxon>Eukaryota</taxon>
        <taxon>Fungi</taxon>
        <taxon>Dikarya</taxon>
        <taxon>Ascomycota</taxon>
        <taxon>Pezizomycotina</taxon>
        <taxon>Eurotiomycetes</taxon>
        <taxon>Eurotiomycetidae</taxon>
        <taxon>Onygenales</taxon>
        <taxon>Nannizziopsiaceae</taxon>
        <taxon>Emydomyces</taxon>
    </lineage>
</organism>
<dbReference type="InterPro" id="IPR011704">
    <property type="entry name" value="ATPase_dyneun-rel_AAA"/>
</dbReference>
<dbReference type="Pfam" id="PF21108">
    <property type="entry name" value="MDN1_4th"/>
    <property type="match status" value="1"/>
</dbReference>
<evidence type="ECO:0000256" key="2">
    <source>
        <dbReference type="ARBA" id="ARBA00004642"/>
    </source>
</evidence>
<dbReference type="FunFam" id="3.40.50.300:FF:000582">
    <property type="entry name" value="Midasin"/>
    <property type="match status" value="1"/>
</dbReference>
<feature type="compositionally biased region" description="Acidic residues" evidence="10">
    <location>
        <begin position="4288"/>
        <end position="4313"/>
    </location>
</feature>
<feature type="region of interest" description="Disordered" evidence="10">
    <location>
        <begin position="4149"/>
        <end position="4540"/>
    </location>
</feature>
<dbReference type="Proteomes" id="UP001219355">
    <property type="component" value="Chromosome 2"/>
</dbReference>
<dbReference type="PANTHER" id="PTHR48103">
    <property type="entry name" value="MIDASIN-RELATED"/>
    <property type="match status" value="1"/>
</dbReference>
<comment type="subcellular location">
    <subcellularLocation>
        <location evidence="1">Nucleus</location>
        <location evidence="1">Nucleolus</location>
    </subcellularLocation>
    <subcellularLocation>
        <location evidence="2">Nucleus</location>
        <location evidence="2">Nucleoplasm</location>
    </subcellularLocation>
</comment>
<dbReference type="InterPro" id="IPR027417">
    <property type="entry name" value="P-loop_NTPase"/>
</dbReference>
<dbReference type="Pfam" id="PF17867">
    <property type="entry name" value="AAA_lid_7"/>
    <property type="match status" value="3"/>
</dbReference>
<reference evidence="12" key="1">
    <citation type="submission" date="2023-03" db="EMBL/GenBank/DDBJ databases">
        <title>Emydomyces testavorans Genome Sequence.</title>
        <authorList>
            <person name="Hoyer L."/>
        </authorList>
    </citation>
    <scope>NUCLEOTIDE SEQUENCE</scope>
    <source>
        <strain evidence="12">16-2883</strain>
    </source>
</reference>
<protein>
    <recommendedName>
        <fullName evidence="4 9">Midasin</fullName>
    </recommendedName>
</protein>
<dbReference type="SUPFAM" id="SSF52540">
    <property type="entry name" value="P-loop containing nucleoside triphosphate hydrolases"/>
    <property type="match status" value="6"/>
</dbReference>
<keyword evidence="7 9" id="KW-0143">Chaperone</keyword>
<comment type="function">
    <text evidence="9">Nuclear chaperone required for maturation and nuclear export of pre-60S ribosome subunits.</text>
</comment>
<evidence type="ECO:0000256" key="6">
    <source>
        <dbReference type="ARBA" id="ARBA00022840"/>
    </source>
</evidence>
<dbReference type="PANTHER" id="PTHR48103:SF2">
    <property type="entry name" value="MIDASIN"/>
    <property type="match status" value="1"/>
</dbReference>
<feature type="compositionally biased region" description="Polar residues" evidence="10">
    <location>
        <begin position="4498"/>
        <end position="4516"/>
    </location>
</feature>
<keyword evidence="5 9" id="KW-0547">Nucleotide-binding</keyword>
<evidence type="ECO:0000256" key="8">
    <source>
        <dbReference type="ARBA" id="ARBA00023242"/>
    </source>
</evidence>
<dbReference type="PROSITE" id="PS50234">
    <property type="entry name" value="VWFA"/>
    <property type="match status" value="1"/>
</dbReference>
<dbReference type="Gene3D" id="3.40.50.300">
    <property type="entry name" value="P-loop containing nucleotide triphosphate hydrolases"/>
    <property type="match status" value="7"/>
</dbReference>
<dbReference type="SUPFAM" id="SSF53300">
    <property type="entry name" value="vWA-like"/>
    <property type="match status" value="1"/>
</dbReference>
<dbReference type="GO" id="GO:0005654">
    <property type="term" value="C:nucleoplasm"/>
    <property type="evidence" value="ECO:0007669"/>
    <property type="project" value="UniProtKB-SubCell"/>
</dbReference>
<feature type="compositionally biased region" description="Acidic residues" evidence="10">
    <location>
        <begin position="4149"/>
        <end position="4176"/>
    </location>
</feature>
<feature type="domain" description="VWFA" evidence="11">
    <location>
        <begin position="4688"/>
        <end position="4893"/>
    </location>
</feature>
<dbReference type="FunFam" id="3.40.50.300:FF:001205">
    <property type="entry name" value="Midasin"/>
    <property type="match status" value="1"/>
</dbReference>
<proteinExistence type="inferred from homology"/>
<feature type="compositionally biased region" description="Basic and acidic residues" evidence="10">
    <location>
        <begin position="4251"/>
        <end position="4285"/>
    </location>
</feature>
<dbReference type="CDD" id="cd00009">
    <property type="entry name" value="AAA"/>
    <property type="match status" value="2"/>
</dbReference>
<sequence>MDWESVHLRILSDPRILQQLPDELVEILRASTGLELLNKITRFSLNPSYTTKLFTAFEPIYVDIAARWLFLDLQSSPVEIIAAFSRILPLAQYLRPFARSVIQHQDERLPLFSRSRNVSFQDTSDETLLSLLLSVFRLLSFDRETFSLAISPAQLETLFSHSNKAVRYLSIRCFCLYMHAADAATQETLKRYCGTESISEPWEAQTIDYKFLSLWEEKRWNDLQAQLKDQRGTRDCLLFKSWIQHLPISDFAANIGGVLVPKVRPSGEMSPSMLVKTPTVLENLHSVGLALLSSEPLLVIGQAGAGKTSLITHAAREMGQLATMITLHLNEQTDLKSLLGVYSSSTRTGGFSWQPGSLTRAAKEGRWVLIEDLDRAPSEVLSVILPLIKNRELVIPSRKECIRCAEDFRIIATMRSTVNSKGIDVAPAGTMLGSRLWRQVQVKALPSVEIRQIIEEEFPLLTKARYVDTFLNLYNRMIEEFHGSSVFRGFQGRYVGLRDLIKFCCRIERRLEKLGVVTGREAIPERTDDEIFMDAVDCFAAYIPSKRFQLKVSSAIAEELRISPQRMQFCLFERIPTYSEDQDGLVLGREFCPSLKLISGQKSGRFSGKSSAFASTKASLKTMEQVAGALQMCEPVLLVGETGIGKTAVIQQLATLLNQRLTVVNLSQQSETTDLLGGYKPINLRSIAIPLIDRFHSLFDATFSVKKNQKFLSSVAKSVTTGSWSRLLNILHEAVKMASRLFQSPKAVRNGGLEVGTEQPTKRRKLDISKYGALEQRWQSFAAELKEFETHVTRGDAKVSFAFVQGKIVRALRDGEWVLLDEINLASPETLENISSLLHHGRDGKPSLLLSEAGEVEAIHGHPEFRIFAAMNPATDAGKRDLAPGLRSRFTELYVQSPDSDFDDLLGLTKTYLGPLVHRDQTAAPALASLYLDIKRLNAENKLTDGAGQKPHFSIRTLVRALLYVVDHAPIYGVRRAIYEGFCMSFLTLLGKESERLVAPYIDKHLFGKHDNSRSMLSRTPKEPVDGSGYVQFKHYWMRRGNLEPKVQSHYIITPFIERNLMNLVRASSTRRFPILLQGPTSSGKTSMVEYLAKVSGNKYVRINNHEHTDLQEYLGSYISGEDGTLRYQEGVLVEALRHGYWIVLDELNLAPTDVLEALNRLLDDNRELFLPETQEVVHPHPNFMLFATQNPAGLYGGRKILSRAFRNRFLELHFDDIPEEELEFILKERSQIAPSFCTRIVSVYRQLSILRQSSRLFEQRNSFATLRDLFRWALRRADDREQLAINGFMLLAERVRNPQERHAVKHVIEKVMGVQIDEEAVYSTRNLETRFRQLSATVPRGIVWTRAMRRLFILVSNAIEHNEPVLLVGETGCGKTQLCQAVAEAYGKELFILNAHVNLETGDLIGAQRPLRNRSSIKQSLVEDMLSVLRKTDAMPDLEEQSLDDMTDAISSLAPSELEKYKDVVSRIRSNLSRANALFEWSDGSLVSAMKCGQHFLLDELSLADDSVLERLNSVLEPHRSLLLAEKGPVDSLVVAEPGFQFLATMNPGGDYGKRELSAALRNRLTEIWVPQLSEADDILPILQAKLDSSFQNAAKPMMDFAKWFKQSYQGSVSGSLSVRDLLAWVDFLNDCKDLDPVSATIHGACLVYIDSLGANPSAMLAVASGDLEKDRRKCLEKLGELFSFDAVSVYFKETRMEINEKQMRIGPFSLAMRSDFQPDPSFALNAPTTLTNTLRVVRGLQSSKPILLEGSPGVGKTALVAALAQILGKPLTRINLSEQTDLTDLFGSDVPVEGAQVGNFAWSDAPFLRALQQGGWVLLDEMNLASQSVLEGLNSCLDHRQQVYVSELDQTFKRHPDFFLFATQNPHHQGGGRKGLPASFVNRFTVVYADSFTSDDLKLICRTISPRVPANQVARLVEFISTLNVQLLGDRRFGAIGGPWEVNLRDLSRWLMLLEKSELALHPSQFLDIIINQRFRTSEDRACASKLYAKVFGFVPDPKSYFHNLSAEVYHIGIGSLQRDRLLQRTSCGQMVIMPRDLPILESLTLCVENKWPCVLVGPSGCGKSATLQKLAAISGARLVELSLNADTDTMDLIGGFEQQDDHRQLSALINELKDILQYYIIQAYSRAESSGLGSELTELYREINDDELRLEVISDSLYNISCRHEDLRFRQLHECCVRLLTGNGHDHIRFEWTEGLLIHAIERGDWVVLDNANLCNATVLDRLNSLMEPDGYLILNEQRTDDGSIKIVKPHPQFRLFLTMDPRYGELSRAMRNRSVEIFFLQPDEECSIPSPSITFSCDSTVYRLRHCLAVGDNNTTFMDDVAFETALEHISPRDAIEINNSFSSFMQLCARHEKYPMEYLTLTVARYHSLIANNSLVGWPEGVSLSELDAESNFLNCHQNTEPIHPLVNEPRQLKYVLSPGNRRRLVNLAKLQEIQLHVAHLYQELSLVEKLARFKKPSEMNRLERSLTSKTIASHKKDSTSLLAIFLNDSCEALTNFIRDLKAPLDNSAVNSVASILEFCWDLFRLSLQRNFEDAVFLTYIKIGQSMCNNHITTSISFVETWGRMLDSFQANWRLSTGQSMQRMWEKWRPATASDPVRLQLMMELERLCSRFDEMIHTTNLPIAELSQISDSLGRAQISLLHGADGSRLVHDLTHIINELGRRLRNIDASVGPYFSTEYEALCQYRDLVEGPIIEDWVSLRGTLRLLAGRPSKCNDISLLESSVPCLLSDISRFSGFRNSFCNPFALKGTISLSLIWKLKHIGDVPLSRMNLLNSELEILAKAIARSSAQISQDQFTLLRGHIKALVKEYLICHRDLITPESLQIALGIIDNSNEPKSVLNGMKTSAIELQTSEEALLNRNFCTFATNSLSQCLADCVAEKDGLNKYLQHGKMLIRFAMALLKSFIPDRPFDPSLDVVVKREIYSQRKLAKSRKLEAIKAFEVKYSGQRTTVRIRTAEDELRLLGDEPSEPPIYRPKPSQLSDLQGELIAISNSILSKSTDEILSSCQSSMGSAGSNLIQQNIRQLCARLSNGYRAYDDITILIVRFLQLLDVGISLVQYSQTDLTDQQKLVRNISQATPFLRSPQPGSSRLQLIELSQLAQSNMDADMYLLSLISVFQNTDPETLRNTRHRAILRASLQRFYRRWKEQLEVDQAKEAEKSAFFRYRGSLEDDDTAQAQELLDIFPTFDGETDFGRVSSMKFDYNSVASKLFKIFKELFTTENAEARLRELINNAANLMGHILSESEVSMPLAQPQQHLCTVLLLLDEEKRTPPNKFYNFYTDPNLLETKKLAALIEKIRRRFSDIQRSWPEHATLADVITCCSEIHQFKHREPIAKFLTKAEKLHGYIYEWQTVASKEFSATDCYNELTGMLISWRRLELSTWARLLDIEYEKCEQDAEGWWFIAYEVIVATPLQLIDDGQDLTSHTCELISTLEKFLCSTPIGQYRFRLQLVERFKSLLQLYVLDFPSLDQLVFGLTNLINHYKPFVKILEEQLTNGRNALENDIKQEIVLTSWKDTNITALRESARRSHHKLFKVIRKYRALLGQLSNAMVTNGLPASDCLPQPDVMYSLKQSEMVPSAVLSICRKAVSNWDSRPTRFKDPTSTTQNMCHVYQTCFTDFNIPRELESFTRDVVDSINDFKSRTPHTLTEENREEVQHLKVQKHRFYAEKLRELRHMGLRSNLGTDILEKQTSTSFILATTPSFEFLEEFQQIESANSYFHRFLDLMPKARQAAREYSEDLSNVEARRSASFLEGLLSRVLSQRVTLHPALMALQTLTRVAQDMDSVSRLSKGQMRINSLMTNDRDSLQGALKWLSVILGLCITVLHIHANHADIDSSKVLDKLTSRKNELECWQVNIQQLANLPPGLSSELHDDKISQARKLITAVRADVVYLSENHPDMAFALDQVLPWTELSLSEHSVVADNHGTITPDTFDASLLSAMDKVLITIQRLKSCLSAYPSSSEDSGWLAKSENVLSKTFGELHMTEVTDSLSSALSTMRLISTTKPQRLDILAALVATALPIVHQYRYICVDLIHRYAHLHRESCKMGYILSNSFVRVASEGFCSPAEPSSEQGASGKLESGTGLGEGEGAENISKDVQDDEDLSDLAQQKEDQNGEKGDIEAANDAVDMDHNDLEADAENYEQTEGGENDEDGSDTENADDMDEEVGSIDGWDQSAVDEKLWDGKNNPEQKDTETEEGKGASNTADQVAAPENRDAEAKEKQDEGGESDDDGLEAPNDETEAIGREDIDVTEPHTKEDQILDLPEDMKLDEQDKAASSDLDDGLDEDFPDDDTATEEHEPDLEENTAYPPIEAQENEAMDDSTADPQAFQEEEPGEGARGEESEQDLKPAERAEEKAEQTNVAPSEALPAGLNNEQNDDRGESGEVTTEQESKDQTGNSQKHETNAEGGEDGHTPGNQAGGRAEDAVEDPQAQAFKKLGDILELWHQSQRKIKEGSQSENEKTQDRDVHMEEVDFEHLANDEDAADTQALGQASEDQVKSVDQNKAVESNEKPDDDDILPDAGDTENEESTEALEDLMQIDNVTGQADQKPSFPLTTFDTQNDHAFNVLNGQVEAEENIDDVDCQLSAIHLSSDLPPLTPPDEARRLWSHYESVTHDLSLSLTEQLRLILAPTMATKLRGDFRTGKRLNIKRIIPYIASQYKRDKIWMRRSVPSKRDYQIMLAVDDSKSMLESASGQLAFETLALVSKSLSMLEAGDLCIVSFGNEDHIRVAHEFGKPFSSEAGMHVFQQFSYKQTGTNVKRLVEESIALFREARAKRSSSNAGGDLWQLQLIISDGICEDHDDIRRLLRQAQEERIMIVFIIVDAVKEESASIMNLTQATFEADESGIGGGKWKMKRYLEGFPFPYYLIVRNVQELPSIFSLALKQWFAEVVEVST</sequence>
<keyword evidence="8 9" id="KW-0539">Nucleus</keyword>
<dbReference type="InterPro" id="IPR012099">
    <property type="entry name" value="Midasin"/>
</dbReference>
<evidence type="ECO:0000313" key="13">
    <source>
        <dbReference type="Proteomes" id="UP001219355"/>
    </source>
</evidence>
<dbReference type="GO" id="GO:0016887">
    <property type="term" value="F:ATP hydrolysis activity"/>
    <property type="evidence" value="ECO:0007669"/>
    <property type="project" value="InterPro"/>
</dbReference>
<dbReference type="GO" id="GO:0005730">
    <property type="term" value="C:nucleolus"/>
    <property type="evidence" value="ECO:0007669"/>
    <property type="project" value="UniProtKB-SubCell"/>
</dbReference>
<feature type="compositionally biased region" description="Acidic residues" evidence="10">
    <location>
        <begin position="4234"/>
        <end position="4250"/>
    </location>
</feature>
<dbReference type="GO" id="GO:0005524">
    <property type="term" value="F:ATP binding"/>
    <property type="evidence" value="ECO:0007669"/>
    <property type="project" value="UniProtKB-KW"/>
</dbReference>
<dbReference type="InterPro" id="IPR002035">
    <property type="entry name" value="VWF_A"/>
</dbReference>
<dbReference type="InterPro" id="IPR036465">
    <property type="entry name" value="vWFA_dom_sf"/>
</dbReference>
<feature type="compositionally biased region" description="Acidic residues" evidence="10">
    <location>
        <begin position="4323"/>
        <end position="4332"/>
    </location>
</feature>
<name>A0AAF0IHX0_9EURO</name>
<feature type="region of interest" description="Disordered" evidence="10">
    <location>
        <begin position="4072"/>
        <end position="4110"/>
    </location>
</feature>
<evidence type="ECO:0000256" key="7">
    <source>
        <dbReference type="ARBA" id="ARBA00023186"/>
    </source>
</evidence>
<keyword evidence="13" id="KW-1185">Reference proteome</keyword>
<evidence type="ECO:0000313" key="12">
    <source>
        <dbReference type="EMBL" id="WEW57086.1"/>
    </source>
</evidence>
<dbReference type="InterPro" id="IPR048617">
    <property type="entry name" value="MDN1_AAA_lid_4"/>
</dbReference>
<feature type="compositionally biased region" description="Basic and acidic residues" evidence="10">
    <location>
        <begin position="4399"/>
        <end position="4422"/>
    </location>
</feature>
<dbReference type="FunFam" id="3.40.50.300:FF:000142">
    <property type="entry name" value="Midasin"/>
    <property type="match status" value="1"/>
</dbReference>
<feature type="compositionally biased region" description="Acidic residues" evidence="10">
    <location>
        <begin position="4522"/>
        <end position="4540"/>
    </location>
</feature>